<feature type="transmembrane region" description="Helical" evidence="11">
    <location>
        <begin position="51"/>
        <end position="72"/>
    </location>
</feature>
<dbReference type="PANTHER" id="PTHR30474:SF1">
    <property type="entry name" value="PEPTIDOGLYCAN GLYCOSYLTRANSFERASE MRDB"/>
    <property type="match status" value="1"/>
</dbReference>
<feature type="transmembrane region" description="Helical" evidence="11">
    <location>
        <begin position="276"/>
        <end position="293"/>
    </location>
</feature>
<dbReference type="RefSeq" id="WP_268049570.1">
    <property type="nucleotide sequence ID" value="NZ_JAPQES010000002.1"/>
</dbReference>
<sequence length="372" mass="41285">MFEKLKISKKLLRELDYGIIIITILIVLFSCINIYSATFRSMGIFFAKRQLIWLFIGCFVVYVILLVDYTLIGNYAPVIYWAGIILLILNNWVLGSVHKGANSWISIGSISIQPSEFAKLGMIVMLAKQLDDMEGKINEPKNFFKLIFYAVLPMLLIVIQPDMGMTMVSFFIVLGIFFIAGLDLKVIFGGLASIVCLIAIIWNSPLMKTYWKGRLLSFLNPEAYSRGLAFQLNQSLMAIGSGKILGEGFTHGLQIAGSNVPEAHTDFIFSVVGDEWGLLGAIFLLFLYGMLTYKFIKIAKESKDILGSIVTVGVISTFLFSIFQNIGMTIGLMPITGITLPLMSYGGSSVLSSFMSIGLVLNIGMRKKKINF</sequence>
<gene>
    <name evidence="12" type="primary">rodA</name>
    <name evidence="12" type="ORF">OXH55_08880</name>
</gene>
<feature type="transmembrane region" description="Helical" evidence="11">
    <location>
        <begin position="305"/>
        <end position="323"/>
    </location>
</feature>
<evidence type="ECO:0000256" key="2">
    <source>
        <dbReference type="ARBA" id="ARBA00022475"/>
    </source>
</evidence>
<proteinExistence type="predicted"/>
<evidence type="ECO:0000256" key="8">
    <source>
        <dbReference type="ARBA" id="ARBA00022989"/>
    </source>
</evidence>
<keyword evidence="3" id="KW-0328">Glycosyltransferase</keyword>
<evidence type="ECO:0000313" key="13">
    <source>
        <dbReference type="Proteomes" id="UP001079657"/>
    </source>
</evidence>
<dbReference type="InterPro" id="IPR001182">
    <property type="entry name" value="FtsW/RodA"/>
</dbReference>
<keyword evidence="6" id="KW-0133">Cell shape</keyword>
<keyword evidence="2" id="KW-1003">Cell membrane</keyword>
<feature type="transmembrane region" description="Helical" evidence="11">
    <location>
        <begin position="17"/>
        <end position="39"/>
    </location>
</feature>
<feature type="transmembrane region" description="Helical" evidence="11">
    <location>
        <begin position="78"/>
        <end position="97"/>
    </location>
</feature>
<keyword evidence="13" id="KW-1185">Reference proteome</keyword>
<feature type="transmembrane region" description="Helical" evidence="11">
    <location>
        <begin position="143"/>
        <end position="159"/>
    </location>
</feature>
<name>A0ABT4CP63_9CLOT</name>
<reference evidence="12" key="1">
    <citation type="submission" date="2022-12" db="EMBL/GenBank/DDBJ databases">
        <authorList>
            <person name="Wang J."/>
        </authorList>
    </citation>
    <scope>NUCLEOTIDE SEQUENCE</scope>
    <source>
        <strain evidence="12">HY-42-06</strain>
    </source>
</reference>
<comment type="caution">
    <text evidence="12">The sequence shown here is derived from an EMBL/GenBank/DDBJ whole genome shotgun (WGS) entry which is preliminary data.</text>
</comment>
<comment type="subcellular location">
    <subcellularLocation>
        <location evidence="1">Membrane</location>
        <topology evidence="1">Multi-pass membrane protein</topology>
    </subcellularLocation>
</comment>
<dbReference type="EMBL" id="JAPQES010000002">
    <property type="protein sequence ID" value="MCY6370743.1"/>
    <property type="molecule type" value="Genomic_DNA"/>
</dbReference>
<evidence type="ECO:0000313" key="12">
    <source>
        <dbReference type="EMBL" id="MCY6370743.1"/>
    </source>
</evidence>
<keyword evidence="9 11" id="KW-0472">Membrane</keyword>
<evidence type="ECO:0000256" key="9">
    <source>
        <dbReference type="ARBA" id="ARBA00023136"/>
    </source>
</evidence>
<evidence type="ECO:0000256" key="3">
    <source>
        <dbReference type="ARBA" id="ARBA00022676"/>
    </source>
</evidence>
<feature type="transmembrane region" description="Helical" evidence="11">
    <location>
        <begin position="191"/>
        <end position="211"/>
    </location>
</feature>
<dbReference type="PROSITE" id="PS00428">
    <property type="entry name" value="FTSW_RODA_SPOVE"/>
    <property type="match status" value="1"/>
</dbReference>
<keyword evidence="10" id="KW-0961">Cell wall biogenesis/degradation</keyword>
<keyword evidence="5 11" id="KW-0812">Transmembrane</keyword>
<evidence type="ECO:0000256" key="5">
    <source>
        <dbReference type="ARBA" id="ARBA00022692"/>
    </source>
</evidence>
<keyword evidence="8 11" id="KW-1133">Transmembrane helix</keyword>
<evidence type="ECO:0000256" key="4">
    <source>
        <dbReference type="ARBA" id="ARBA00022679"/>
    </source>
</evidence>
<evidence type="ECO:0000256" key="10">
    <source>
        <dbReference type="ARBA" id="ARBA00023316"/>
    </source>
</evidence>
<accession>A0ABT4CP63</accession>
<feature type="transmembrane region" description="Helical" evidence="11">
    <location>
        <begin position="165"/>
        <end position="184"/>
    </location>
</feature>
<dbReference type="InterPro" id="IPR011923">
    <property type="entry name" value="RodA/MrdB"/>
</dbReference>
<dbReference type="Proteomes" id="UP001079657">
    <property type="component" value="Unassembled WGS sequence"/>
</dbReference>
<evidence type="ECO:0000256" key="11">
    <source>
        <dbReference type="SAM" id="Phobius"/>
    </source>
</evidence>
<evidence type="ECO:0000256" key="1">
    <source>
        <dbReference type="ARBA" id="ARBA00004141"/>
    </source>
</evidence>
<keyword evidence="7" id="KW-0573">Peptidoglycan synthesis</keyword>
<dbReference type="PANTHER" id="PTHR30474">
    <property type="entry name" value="CELL CYCLE PROTEIN"/>
    <property type="match status" value="1"/>
</dbReference>
<evidence type="ECO:0000256" key="7">
    <source>
        <dbReference type="ARBA" id="ARBA00022984"/>
    </source>
</evidence>
<dbReference type="InterPro" id="IPR018365">
    <property type="entry name" value="Cell_cycle_FtsW-rel_CS"/>
</dbReference>
<evidence type="ECO:0000256" key="6">
    <source>
        <dbReference type="ARBA" id="ARBA00022960"/>
    </source>
</evidence>
<dbReference type="NCBIfam" id="TIGR02210">
    <property type="entry name" value="rodA_shape"/>
    <property type="match status" value="1"/>
</dbReference>
<organism evidence="12 13">
    <name type="scientific">Clostridium ganghwense</name>
    <dbReference type="NCBI Taxonomy" id="312089"/>
    <lineage>
        <taxon>Bacteria</taxon>
        <taxon>Bacillati</taxon>
        <taxon>Bacillota</taxon>
        <taxon>Clostridia</taxon>
        <taxon>Eubacteriales</taxon>
        <taxon>Clostridiaceae</taxon>
        <taxon>Clostridium</taxon>
    </lineage>
</organism>
<feature type="transmembrane region" description="Helical" evidence="11">
    <location>
        <begin position="343"/>
        <end position="364"/>
    </location>
</feature>
<protein>
    <submittedName>
        <fullName evidence="12">Rod shape-determining protein RodA</fullName>
    </submittedName>
</protein>
<keyword evidence="4" id="KW-0808">Transferase</keyword>
<dbReference type="Pfam" id="PF01098">
    <property type="entry name" value="FTSW_RODA_SPOVE"/>
    <property type="match status" value="1"/>
</dbReference>
<dbReference type="PROSITE" id="PS51257">
    <property type="entry name" value="PROKAR_LIPOPROTEIN"/>
    <property type="match status" value="1"/>
</dbReference>